<comment type="cofactor">
    <cofactor evidence="1">
        <name>Zn(2+)</name>
        <dbReference type="ChEBI" id="CHEBI:29105"/>
    </cofactor>
</comment>
<dbReference type="PANTHER" id="PTHR12756">
    <property type="entry name" value="CYTOSOLIC CARBOXYPEPTIDASE"/>
    <property type="match status" value="1"/>
</dbReference>
<evidence type="ECO:0000313" key="3">
    <source>
        <dbReference type="EMBL" id="GAV07085.1"/>
    </source>
</evidence>
<evidence type="ECO:0000259" key="2">
    <source>
        <dbReference type="Pfam" id="PF18027"/>
    </source>
</evidence>
<accession>A0A1D1W0E8</accession>
<keyword evidence="4" id="KW-1185">Reference proteome</keyword>
<dbReference type="EMBL" id="BDGG01000014">
    <property type="protein sequence ID" value="GAV07085.1"/>
    <property type="molecule type" value="Genomic_DNA"/>
</dbReference>
<gene>
    <name evidence="3" type="primary">RvY_16966</name>
    <name evidence="3" type="synonym">RvY_16966.1</name>
    <name evidence="3" type="ORF">RvY_16966-1</name>
</gene>
<evidence type="ECO:0000256" key="1">
    <source>
        <dbReference type="ARBA" id="ARBA00001947"/>
    </source>
</evidence>
<dbReference type="PANTHER" id="PTHR12756:SF11">
    <property type="entry name" value="CYTOSOLIC CARBOXYPEPTIDASE 1"/>
    <property type="match status" value="1"/>
</dbReference>
<name>A0A1D1W0E8_RAMVA</name>
<dbReference type="Pfam" id="PF18027">
    <property type="entry name" value="Pepdidase_M14_N"/>
    <property type="match status" value="1"/>
</dbReference>
<dbReference type="AlphaFoldDB" id="A0A1D1W0E8"/>
<reference evidence="3 4" key="1">
    <citation type="journal article" date="2016" name="Nat. Commun.">
        <title>Extremotolerant tardigrade genome and improved radiotolerance of human cultured cells by tardigrade-unique protein.</title>
        <authorList>
            <person name="Hashimoto T."/>
            <person name="Horikawa D.D."/>
            <person name="Saito Y."/>
            <person name="Kuwahara H."/>
            <person name="Kozuka-Hata H."/>
            <person name="Shin-I T."/>
            <person name="Minakuchi Y."/>
            <person name="Ohishi K."/>
            <person name="Motoyama A."/>
            <person name="Aizu T."/>
            <person name="Enomoto A."/>
            <person name="Kondo K."/>
            <person name="Tanaka S."/>
            <person name="Hara Y."/>
            <person name="Koshikawa S."/>
            <person name="Sagara H."/>
            <person name="Miura T."/>
            <person name="Yokobori S."/>
            <person name="Miyagawa K."/>
            <person name="Suzuki Y."/>
            <person name="Kubo T."/>
            <person name="Oyama M."/>
            <person name="Kohara Y."/>
            <person name="Fujiyama A."/>
            <person name="Arakawa K."/>
            <person name="Katayama T."/>
            <person name="Toyoda A."/>
            <person name="Kunieda T."/>
        </authorList>
    </citation>
    <scope>NUCLEOTIDE SEQUENCE [LARGE SCALE GENOMIC DNA]</scope>
    <source>
        <strain evidence="3 4">YOKOZUNA-1</strain>
    </source>
</reference>
<sequence length="537" mass="60240">MFQCWWVGVIESVRAIFHEQHAVQFFKQMCKTTANIELLEVGAAVLLASFPSRKLPLPSISHPLHLPALRKLSKLASRLANLNSKCSEIMLDPEESELTIDEEKENEEDNGQAKVAASDWSTSLPEKLLPSIARTKGRKVLLSKPANLNIYKLFFPELGARHKQIPQTLSVSPSVTGPTHNLTLRGALSSRSSLNTSITSSRSCLSSKKASQAKAVIKPSKSKLSIKTCSSKSSTNVHSNMDRYIDPLNDESVDEMDTAKMPHGERGLIFPYRRTAHPDLPEFDRLRSQENNPEPSFLLLSEPLAAPITIEDRRRILWSELERLTKPINRSFPQEVVYDQDKLLTAIFSDEDRWRAMSDETFEAELTHLNSTFFLKREGRLRFDSLFESGNLRKAIQVDHQEYDLCLAADIGRAIAGQWYYFQVSGMKARTAYRFNIINGNRPSCFYGKGMQPAVFSLKEARSVPLKASRMAAGGEAVVRLLATGITTAAAILAVESKRLLWASLRSASLWTFLSRTMWSMWPIITPIPGPICREGC</sequence>
<protein>
    <recommendedName>
        <fullName evidence="2">Cytosolic carboxypeptidase N-terminal domain-containing protein</fullName>
    </recommendedName>
</protein>
<dbReference type="STRING" id="947166.A0A1D1W0E8"/>
<proteinExistence type="predicted"/>
<comment type="caution">
    <text evidence="3">The sequence shown here is derived from an EMBL/GenBank/DDBJ whole genome shotgun (WGS) entry which is preliminary data.</text>
</comment>
<dbReference type="Gene3D" id="2.60.40.3120">
    <property type="match status" value="1"/>
</dbReference>
<dbReference type="InterPro" id="IPR050821">
    <property type="entry name" value="Cytosolic_carboxypeptidase"/>
</dbReference>
<evidence type="ECO:0000313" key="4">
    <source>
        <dbReference type="Proteomes" id="UP000186922"/>
    </source>
</evidence>
<dbReference type="InterPro" id="IPR040626">
    <property type="entry name" value="Pepdidase_M14_N"/>
</dbReference>
<dbReference type="Proteomes" id="UP000186922">
    <property type="component" value="Unassembled WGS sequence"/>
</dbReference>
<organism evidence="3 4">
    <name type="scientific">Ramazzottius varieornatus</name>
    <name type="common">Water bear</name>
    <name type="synonym">Tardigrade</name>
    <dbReference type="NCBI Taxonomy" id="947166"/>
    <lineage>
        <taxon>Eukaryota</taxon>
        <taxon>Metazoa</taxon>
        <taxon>Ecdysozoa</taxon>
        <taxon>Tardigrada</taxon>
        <taxon>Eutardigrada</taxon>
        <taxon>Parachela</taxon>
        <taxon>Hypsibioidea</taxon>
        <taxon>Ramazzottiidae</taxon>
        <taxon>Ramazzottius</taxon>
    </lineage>
</organism>
<dbReference type="OrthoDB" id="10253041at2759"/>
<feature type="domain" description="Cytosolic carboxypeptidase N-terminal" evidence="2">
    <location>
        <begin position="383"/>
        <end position="453"/>
    </location>
</feature>